<organism evidence="2 3">
    <name type="scientific">Cavenderia fasciculata</name>
    <name type="common">Slime mold</name>
    <name type="synonym">Dictyostelium fasciculatum</name>
    <dbReference type="NCBI Taxonomy" id="261658"/>
    <lineage>
        <taxon>Eukaryota</taxon>
        <taxon>Amoebozoa</taxon>
        <taxon>Evosea</taxon>
        <taxon>Eumycetozoa</taxon>
        <taxon>Dictyostelia</taxon>
        <taxon>Acytosteliales</taxon>
        <taxon>Cavenderiaceae</taxon>
        <taxon>Cavenderia</taxon>
    </lineage>
</organism>
<reference evidence="3" key="1">
    <citation type="journal article" date="2011" name="Genome Res.">
        <title>Phylogeny-wide analysis of social amoeba genomes highlights ancient origins for complex intercellular communication.</title>
        <authorList>
            <person name="Heidel A.J."/>
            <person name="Lawal H.M."/>
            <person name="Felder M."/>
            <person name="Schilde C."/>
            <person name="Helps N.R."/>
            <person name="Tunggal B."/>
            <person name="Rivero F."/>
            <person name="John U."/>
            <person name="Schleicher M."/>
            <person name="Eichinger L."/>
            <person name="Platzer M."/>
            <person name="Noegel A.A."/>
            <person name="Schaap P."/>
            <person name="Gloeckner G."/>
        </authorList>
    </citation>
    <scope>NUCLEOTIDE SEQUENCE [LARGE SCALE GENOMIC DNA]</scope>
    <source>
        <strain evidence="3">SH3</strain>
    </source>
</reference>
<dbReference type="RefSeq" id="XP_004359653.1">
    <property type="nucleotide sequence ID" value="XM_004359596.1"/>
</dbReference>
<name>F4PU88_CACFS</name>
<dbReference type="AlphaFoldDB" id="F4PU88"/>
<evidence type="ECO:0000313" key="3">
    <source>
        <dbReference type="Proteomes" id="UP000007797"/>
    </source>
</evidence>
<evidence type="ECO:0000256" key="1">
    <source>
        <dbReference type="SAM" id="MobiDB-lite"/>
    </source>
</evidence>
<dbReference type="Proteomes" id="UP000007797">
    <property type="component" value="Unassembled WGS sequence"/>
</dbReference>
<proteinExistence type="predicted"/>
<sequence length="134" mass="15239">MNRIFNNATTRCLVQQQISNHSRYSYSTLNPTTGDLKIKTRIPIFKPTDDSVEHIAIGKLKEDEHSVALYSLEFISLDNIVNLNAEQLSRLVVIPKEGKLTLEQRIEKLESDLKRITQQTSDPSKSATNNKTKI</sequence>
<keyword evidence="3" id="KW-1185">Reference proteome</keyword>
<gene>
    <name evidence="2" type="ORF">DFA_01689</name>
</gene>
<dbReference type="GeneID" id="14873452"/>
<dbReference type="EMBL" id="GL883010">
    <property type="protein sequence ID" value="EGG21803.1"/>
    <property type="molecule type" value="Genomic_DNA"/>
</dbReference>
<evidence type="ECO:0000313" key="2">
    <source>
        <dbReference type="EMBL" id="EGG21803.1"/>
    </source>
</evidence>
<dbReference type="KEGG" id="dfa:DFA_01689"/>
<protein>
    <submittedName>
        <fullName evidence="2">Uncharacterized protein</fullName>
    </submittedName>
</protein>
<dbReference type="OrthoDB" id="17272at2759"/>
<feature type="compositionally biased region" description="Polar residues" evidence="1">
    <location>
        <begin position="116"/>
        <end position="134"/>
    </location>
</feature>
<accession>F4PU88</accession>
<feature type="region of interest" description="Disordered" evidence="1">
    <location>
        <begin position="114"/>
        <end position="134"/>
    </location>
</feature>